<evidence type="ECO:0000256" key="3">
    <source>
        <dbReference type="ARBA" id="ARBA00022729"/>
    </source>
</evidence>
<reference evidence="5 6" key="1">
    <citation type="journal article" date="2017" name="ISME J.">
        <title>Energy and carbon metabolisms in a deep terrestrial subsurface fluid microbial community.</title>
        <authorList>
            <person name="Momper L."/>
            <person name="Jungbluth S.P."/>
            <person name="Lee M.D."/>
            <person name="Amend J.P."/>
        </authorList>
    </citation>
    <scope>NUCLEOTIDE SEQUENCE [LARGE SCALE GENOMIC DNA]</scope>
    <source>
        <strain evidence="5">SURF_5</strain>
    </source>
</reference>
<dbReference type="Pfam" id="PF01297">
    <property type="entry name" value="ZnuA"/>
    <property type="match status" value="1"/>
</dbReference>
<comment type="caution">
    <text evidence="5">The sequence shown here is derived from an EMBL/GenBank/DDBJ whole genome shotgun (WGS) entry which is preliminary data.</text>
</comment>
<dbReference type="Proteomes" id="UP000265882">
    <property type="component" value="Unassembled WGS sequence"/>
</dbReference>
<dbReference type="InterPro" id="IPR006127">
    <property type="entry name" value="ZnuA-like"/>
</dbReference>
<proteinExistence type="inferred from homology"/>
<dbReference type="EMBL" id="QZKU01000111">
    <property type="protein sequence ID" value="RJP17744.1"/>
    <property type="molecule type" value="Genomic_DNA"/>
</dbReference>
<keyword evidence="3" id="KW-0732">Signal</keyword>
<keyword evidence="2 4" id="KW-0813">Transport</keyword>
<dbReference type="PANTHER" id="PTHR42953:SF3">
    <property type="entry name" value="HIGH-AFFINITY ZINC UPTAKE SYSTEM PROTEIN ZNUA"/>
    <property type="match status" value="1"/>
</dbReference>
<sequence length="328" mass="36980">MNRLTTYLVLLPTTGERKKLRKILAGVFSGLFLVLALTICSGGCQGEPPRSAEKPKVAATIFPLYDIVRNIAGDKMEVVLILPPGASPHTIELTPQHVRRLENSRLVFRIGHGLDDWTGRFTEFLEDGKAVIVDEGVELVSAGEEQHGQEDGHAHNGVNPHYWLSVKNAQIIADHVLEKLIEVDAQNEQTYRNQAALYKDRLQHLELELKQQLEPFQGEELITFHDSWVYYAREFDLVIVGNIEPFPGRQPTPRYLASLQEQIRRYDIRVLFSEPQLSSESVEAFVADLGLELYVLDPIGGVAGRESYIDLMKYNTNTIVEALSHGRE</sequence>
<dbReference type="GO" id="GO:0030001">
    <property type="term" value="P:metal ion transport"/>
    <property type="evidence" value="ECO:0007669"/>
    <property type="project" value="InterPro"/>
</dbReference>
<name>A0A3A4NPP0_ABYX5</name>
<dbReference type="PRINTS" id="PR00691">
    <property type="entry name" value="ADHESINB"/>
</dbReference>
<gene>
    <name evidence="5" type="ORF">C4520_15785</name>
</gene>
<dbReference type="PANTHER" id="PTHR42953">
    <property type="entry name" value="HIGH-AFFINITY ZINC UPTAKE SYSTEM PROTEIN ZNUA-RELATED"/>
    <property type="match status" value="1"/>
</dbReference>
<dbReference type="InterPro" id="IPR006128">
    <property type="entry name" value="Lipoprotein_PsaA-like"/>
</dbReference>
<organism evidence="5 6">
    <name type="scientific">Abyssobacteria bacterium (strain SURF_5)</name>
    <dbReference type="NCBI Taxonomy" id="2093360"/>
    <lineage>
        <taxon>Bacteria</taxon>
        <taxon>Pseudomonadati</taxon>
        <taxon>Candidatus Hydrogenedentota</taxon>
        <taxon>Candidatus Abyssobacteria</taxon>
    </lineage>
</organism>
<dbReference type="Gene3D" id="3.40.50.1980">
    <property type="entry name" value="Nitrogenase molybdenum iron protein domain"/>
    <property type="match status" value="2"/>
</dbReference>
<dbReference type="GO" id="GO:0046872">
    <property type="term" value="F:metal ion binding"/>
    <property type="evidence" value="ECO:0007669"/>
    <property type="project" value="InterPro"/>
</dbReference>
<evidence type="ECO:0000256" key="1">
    <source>
        <dbReference type="ARBA" id="ARBA00011028"/>
    </source>
</evidence>
<dbReference type="PRINTS" id="PR00690">
    <property type="entry name" value="ADHESNFAMILY"/>
</dbReference>
<evidence type="ECO:0000313" key="5">
    <source>
        <dbReference type="EMBL" id="RJP17744.1"/>
    </source>
</evidence>
<accession>A0A3A4NPP0</accession>
<dbReference type="InterPro" id="IPR006129">
    <property type="entry name" value="AdhesinB"/>
</dbReference>
<evidence type="ECO:0000256" key="4">
    <source>
        <dbReference type="RuleBase" id="RU003512"/>
    </source>
</evidence>
<dbReference type="GO" id="GO:0007155">
    <property type="term" value="P:cell adhesion"/>
    <property type="evidence" value="ECO:0007669"/>
    <property type="project" value="InterPro"/>
</dbReference>
<evidence type="ECO:0000313" key="6">
    <source>
        <dbReference type="Proteomes" id="UP000265882"/>
    </source>
</evidence>
<evidence type="ECO:0000256" key="2">
    <source>
        <dbReference type="ARBA" id="ARBA00022448"/>
    </source>
</evidence>
<dbReference type="AlphaFoldDB" id="A0A3A4NPP0"/>
<dbReference type="InterPro" id="IPR050492">
    <property type="entry name" value="Bact_metal-bind_prot9"/>
</dbReference>
<protein>
    <submittedName>
        <fullName evidence="5">Zinc ABC transporter substrate-binding protein</fullName>
    </submittedName>
</protein>
<dbReference type="SUPFAM" id="SSF53807">
    <property type="entry name" value="Helical backbone' metal receptor"/>
    <property type="match status" value="1"/>
</dbReference>
<comment type="similarity">
    <text evidence="1 4">Belongs to the bacterial solute-binding protein 9 family.</text>
</comment>